<evidence type="ECO:0000313" key="11">
    <source>
        <dbReference type="Proteomes" id="UP000017984"/>
    </source>
</evidence>
<dbReference type="HOGENOM" id="CLU_1239572_0_0_11"/>
<keyword evidence="8" id="KW-0732">Signal</keyword>
<dbReference type="PATRIC" id="fig|1352936.5.peg.44"/>
<name>V6KXB3_STRRC</name>
<sequence>MGGVVFAVALALTLAATGHTAAGIQVPVATVSIVLHLLAMSVRLGGLAVLLILLHCAPQDLTAARTARFSRLALTSVAVLAVTGAYQVWRGIGSWQELPSTSYGRVMVVKLAAVVLLSVANLSRRWTARWAPAAERPAEATDARELQPVGARRLDAGEADSIETRPARAKSSRGPESGAVDDPVHDQAACRRGLGRTLLGEVAVAVMAITIVLTSTQPSRAAA</sequence>
<comment type="subcellular location">
    <subcellularLocation>
        <location evidence="1">Cell membrane</location>
        <topology evidence="1">Multi-pass membrane protein</topology>
    </subcellularLocation>
</comment>
<dbReference type="STRING" id="1352936.M878_00205"/>
<evidence type="ECO:0000256" key="1">
    <source>
        <dbReference type="ARBA" id="ARBA00004651"/>
    </source>
</evidence>
<dbReference type="RefSeq" id="WP_023544081.1">
    <property type="nucleotide sequence ID" value="NZ_CM002285.1"/>
</dbReference>
<feature type="domain" description="Copper resistance protein D" evidence="9">
    <location>
        <begin position="65"/>
        <end position="144"/>
    </location>
</feature>
<organism evidence="10 11">
    <name type="scientific">Streptomyces roseochromogenus subsp. oscitans DS 12.976</name>
    <dbReference type="NCBI Taxonomy" id="1352936"/>
    <lineage>
        <taxon>Bacteria</taxon>
        <taxon>Bacillati</taxon>
        <taxon>Actinomycetota</taxon>
        <taxon>Actinomycetes</taxon>
        <taxon>Kitasatosporales</taxon>
        <taxon>Streptomycetaceae</taxon>
        <taxon>Streptomyces</taxon>
    </lineage>
</organism>
<evidence type="ECO:0000256" key="5">
    <source>
        <dbReference type="ARBA" id="ARBA00023136"/>
    </source>
</evidence>
<dbReference type="AlphaFoldDB" id="V6KXB3"/>
<keyword evidence="3 7" id="KW-0812">Transmembrane</keyword>
<evidence type="ECO:0000256" key="6">
    <source>
        <dbReference type="SAM" id="MobiDB-lite"/>
    </source>
</evidence>
<feature type="compositionally biased region" description="Basic and acidic residues" evidence="6">
    <location>
        <begin position="155"/>
        <end position="166"/>
    </location>
</feature>
<feature type="signal peptide" evidence="8">
    <location>
        <begin position="1"/>
        <end position="21"/>
    </location>
</feature>
<evidence type="ECO:0000313" key="10">
    <source>
        <dbReference type="EMBL" id="EST36800.1"/>
    </source>
</evidence>
<keyword evidence="5 7" id="KW-0472">Membrane</keyword>
<dbReference type="InterPro" id="IPR032694">
    <property type="entry name" value="CopC/D"/>
</dbReference>
<evidence type="ECO:0000256" key="4">
    <source>
        <dbReference type="ARBA" id="ARBA00022989"/>
    </source>
</evidence>
<evidence type="ECO:0000256" key="7">
    <source>
        <dbReference type="SAM" id="Phobius"/>
    </source>
</evidence>
<proteinExistence type="predicted"/>
<feature type="transmembrane region" description="Helical" evidence="7">
    <location>
        <begin position="33"/>
        <end position="57"/>
    </location>
</feature>
<reference evidence="10 11" key="1">
    <citation type="journal article" date="2014" name="Genome Announc.">
        <title>Draft Genome Sequence of Streptomyces roseochromogenes subsp. oscitans DS 12.976, Producer of the Aminocoumarin Antibiotic Clorobiocin.</title>
        <authorList>
            <person name="Ruckert C."/>
            <person name="Kalinowski J."/>
            <person name="Heide L."/>
            <person name="Apel A.K."/>
        </authorList>
    </citation>
    <scope>NUCLEOTIDE SEQUENCE [LARGE SCALE GENOMIC DNA]</scope>
    <source>
        <strain evidence="10 11">DS 12.976</strain>
    </source>
</reference>
<keyword evidence="11" id="KW-1185">Reference proteome</keyword>
<feature type="transmembrane region" description="Helical" evidence="7">
    <location>
        <begin position="101"/>
        <end position="120"/>
    </location>
</feature>
<dbReference type="InterPro" id="IPR008457">
    <property type="entry name" value="Cu-R_CopD_dom"/>
</dbReference>
<protein>
    <recommendedName>
        <fullName evidence="9">Copper resistance protein D domain-containing protein</fullName>
    </recommendedName>
</protein>
<dbReference type="GO" id="GO:0005886">
    <property type="term" value="C:plasma membrane"/>
    <property type="evidence" value="ECO:0007669"/>
    <property type="project" value="UniProtKB-SubCell"/>
</dbReference>
<comment type="caution">
    <text evidence="10">The sequence shown here is derived from an EMBL/GenBank/DDBJ whole genome shotgun (WGS) entry which is preliminary data.</text>
</comment>
<dbReference type="Pfam" id="PF05425">
    <property type="entry name" value="CopD"/>
    <property type="match status" value="1"/>
</dbReference>
<dbReference type="PANTHER" id="PTHR34820">
    <property type="entry name" value="INNER MEMBRANE PROTEIN YEBZ"/>
    <property type="match status" value="1"/>
</dbReference>
<dbReference type="OrthoDB" id="5242236at2"/>
<evidence type="ECO:0000256" key="3">
    <source>
        <dbReference type="ARBA" id="ARBA00022692"/>
    </source>
</evidence>
<dbReference type="EMBL" id="AWQX01000004">
    <property type="protein sequence ID" value="EST36800.1"/>
    <property type="molecule type" value="Genomic_DNA"/>
</dbReference>
<keyword evidence="2" id="KW-1003">Cell membrane</keyword>
<feature type="region of interest" description="Disordered" evidence="6">
    <location>
        <begin position="155"/>
        <end position="185"/>
    </location>
</feature>
<gene>
    <name evidence="10" type="ORF">M878_00205</name>
</gene>
<dbReference type="GO" id="GO:0006825">
    <property type="term" value="P:copper ion transport"/>
    <property type="evidence" value="ECO:0007669"/>
    <property type="project" value="InterPro"/>
</dbReference>
<dbReference type="Proteomes" id="UP000017984">
    <property type="component" value="Chromosome"/>
</dbReference>
<keyword evidence="4 7" id="KW-1133">Transmembrane helix</keyword>
<dbReference type="PANTHER" id="PTHR34820:SF4">
    <property type="entry name" value="INNER MEMBRANE PROTEIN YEBZ"/>
    <property type="match status" value="1"/>
</dbReference>
<feature type="chain" id="PRO_5004748620" description="Copper resistance protein D domain-containing protein" evidence="8">
    <location>
        <begin position="22"/>
        <end position="223"/>
    </location>
</feature>
<evidence type="ECO:0000256" key="8">
    <source>
        <dbReference type="SAM" id="SignalP"/>
    </source>
</evidence>
<feature type="transmembrane region" description="Helical" evidence="7">
    <location>
        <begin position="69"/>
        <end position="89"/>
    </location>
</feature>
<evidence type="ECO:0000256" key="2">
    <source>
        <dbReference type="ARBA" id="ARBA00022475"/>
    </source>
</evidence>
<evidence type="ECO:0000259" key="9">
    <source>
        <dbReference type="Pfam" id="PF05425"/>
    </source>
</evidence>
<accession>V6KXB3</accession>